<dbReference type="AlphaFoldDB" id="A0A7J0BQK2"/>
<evidence type="ECO:0000313" key="2">
    <source>
        <dbReference type="EMBL" id="GFM35344.1"/>
    </source>
</evidence>
<name>A0A7J0BQK2_9BACT</name>
<dbReference type="EMBL" id="BLVP01000001">
    <property type="protein sequence ID" value="GFM35344.1"/>
    <property type="molecule type" value="Genomic_DNA"/>
</dbReference>
<keyword evidence="3" id="KW-1185">Reference proteome</keyword>
<feature type="compositionally biased region" description="Gly residues" evidence="1">
    <location>
        <begin position="123"/>
        <end position="137"/>
    </location>
</feature>
<evidence type="ECO:0000313" key="3">
    <source>
        <dbReference type="Proteomes" id="UP000503820"/>
    </source>
</evidence>
<reference evidence="2 3" key="1">
    <citation type="submission" date="2020-05" db="EMBL/GenBank/DDBJ databases">
        <title>Draft genome sequence of Desulfovibrio psychrotolerans JS1T.</title>
        <authorList>
            <person name="Ueno A."/>
            <person name="Tamazawa S."/>
            <person name="Tamamura S."/>
            <person name="Murakami T."/>
            <person name="Kiyama T."/>
            <person name="Inomata H."/>
            <person name="Amano Y."/>
            <person name="Miyakawa K."/>
            <person name="Tamaki H."/>
            <person name="Naganuma T."/>
            <person name="Kaneko K."/>
        </authorList>
    </citation>
    <scope>NUCLEOTIDE SEQUENCE [LARGE SCALE GENOMIC DNA]</scope>
    <source>
        <strain evidence="2 3">JS1</strain>
    </source>
</reference>
<evidence type="ECO:0000256" key="1">
    <source>
        <dbReference type="SAM" id="MobiDB-lite"/>
    </source>
</evidence>
<feature type="region of interest" description="Disordered" evidence="1">
    <location>
        <begin position="119"/>
        <end position="161"/>
    </location>
</feature>
<accession>A0A7J0BQK2</accession>
<protein>
    <submittedName>
        <fullName evidence="2">Uncharacterized protein</fullName>
    </submittedName>
</protein>
<proteinExistence type="predicted"/>
<comment type="caution">
    <text evidence="2">The sequence shown here is derived from an EMBL/GenBank/DDBJ whole genome shotgun (WGS) entry which is preliminary data.</text>
</comment>
<organism evidence="2 3">
    <name type="scientific">Desulfovibrio psychrotolerans</name>
    <dbReference type="NCBI Taxonomy" id="415242"/>
    <lineage>
        <taxon>Bacteria</taxon>
        <taxon>Pseudomonadati</taxon>
        <taxon>Thermodesulfobacteriota</taxon>
        <taxon>Desulfovibrionia</taxon>
        <taxon>Desulfovibrionales</taxon>
        <taxon>Desulfovibrionaceae</taxon>
        <taxon>Desulfovibrio</taxon>
    </lineage>
</organism>
<gene>
    <name evidence="2" type="ORF">DSM19430T_00280</name>
</gene>
<sequence>MNTTPIIFHVPGLQPQLACSGLPQCVQFVSPGLPGAAGERFFVSPELVFSPAEARAYLNDMLSLGEGYRNTRDLVTLALQPDENPYSGDRALRSEMAELERFAETGVLEGFDDEDIFSSESAGGIGSGSQGASGGTAGSANSAGSGGSAGQGKKRIAAPAPRDSAAAAQKALILAWSLEARVHELRQLKDRFAGAAASLRTSIGAEDADEEFSELSEAVGLGTPVSKGADNAEDVAPMAWRTVFDAMLRFAPVQAVFITGDARIVGAVADVADIVPPDADIAAQLGVCPATAKALSMARIPAWLLLGHSRVPESRPWLDREVRLLFCSRVQGVAELVPGE</sequence>
<dbReference type="Proteomes" id="UP000503820">
    <property type="component" value="Unassembled WGS sequence"/>
</dbReference>